<name>A0ABZ0SLL7_9MICO</name>
<organism evidence="2 3">
    <name type="scientific">Microbacterium rhizosphaerae</name>
    <dbReference type="NCBI Taxonomy" id="1678237"/>
    <lineage>
        <taxon>Bacteria</taxon>
        <taxon>Bacillati</taxon>
        <taxon>Actinomycetota</taxon>
        <taxon>Actinomycetes</taxon>
        <taxon>Micrococcales</taxon>
        <taxon>Microbacteriaceae</taxon>
        <taxon>Microbacterium</taxon>
    </lineage>
</organism>
<feature type="region of interest" description="Disordered" evidence="1">
    <location>
        <begin position="76"/>
        <end position="107"/>
    </location>
</feature>
<keyword evidence="3" id="KW-1185">Reference proteome</keyword>
<dbReference type="Proteomes" id="UP001323798">
    <property type="component" value="Chromosome"/>
</dbReference>
<reference evidence="2 3" key="1">
    <citation type="submission" date="2023-11" db="EMBL/GenBank/DDBJ databases">
        <title>Genome sequence of Microbacterium rhizosphaerae KACC 19337.</title>
        <authorList>
            <person name="Choi H."/>
            <person name="Kim S."/>
            <person name="Kim Y."/>
            <person name="Kwon S.-W."/>
            <person name="Heo J."/>
        </authorList>
    </citation>
    <scope>NUCLEOTIDE SEQUENCE [LARGE SCALE GENOMIC DNA]</scope>
    <source>
        <strain evidence="2 3">KACC 19337</strain>
    </source>
</reference>
<gene>
    <name evidence="2" type="ORF">SM116_01605</name>
</gene>
<dbReference type="RefSeq" id="WP_320942722.1">
    <property type="nucleotide sequence ID" value="NZ_BAABEU010000003.1"/>
</dbReference>
<evidence type="ECO:0000256" key="1">
    <source>
        <dbReference type="SAM" id="MobiDB-lite"/>
    </source>
</evidence>
<accession>A0ABZ0SLL7</accession>
<evidence type="ECO:0000313" key="2">
    <source>
        <dbReference type="EMBL" id="WPR90008.1"/>
    </source>
</evidence>
<protein>
    <submittedName>
        <fullName evidence="2">Glucose-6-phosphate dehydrogenase</fullName>
    </submittedName>
</protein>
<evidence type="ECO:0000313" key="3">
    <source>
        <dbReference type="Proteomes" id="UP001323798"/>
    </source>
</evidence>
<dbReference type="EMBL" id="CP139368">
    <property type="protein sequence ID" value="WPR90008.1"/>
    <property type="molecule type" value="Genomic_DNA"/>
</dbReference>
<feature type="compositionally biased region" description="Low complexity" evidence="1">
    <location>
        <begin position="76"/>
        <end position="94"/>
    </location>
</feature>
<feature type="compositionally biased region" description="Basic and acidic residues" evidence="1">
    <location>
        <begin position="95"/>
        <end position="107"/>
    </location>
</feature>
<proteinExistence type="predicted"/>
<sequence>MKVTSSADWRGSLPFNTPVLVADILPGDPARCSGCGFGSDPWPRTELWAVKGHHPNHHDGDVRFYCAEHVPVFEAPAATPAPPATAARRSSPRSSVERAPRRTPSVERPRAICPDCFVEVPPTGVCGICGQAVSAG</sequence>